<dbReference type="Proteomes" id="UP000677082">
    <property type="component" value="Unassembled WGS sequence"/>
</dbReference>
<dbReference type="InterPro" id="IPR003779">
    <property type="entry name" value="CMD-like"/>
</dbReference>
<comment type="caution">
    <text evidence="2">The sequence shown here is derived from an EMBL/GenBank/DDBJ whole genome shotgun (WGS) entry which is preliminary data.</text>
</comment>
<evidence type="ECO:0000313" key="2">
    <source>
        <dbReference type="EMBL" id="GIM89133.1"/>
    </source>
</evidence>
<evidence type="ECO:0000313" key="3">
    <source>
        <dbReference type="Proteomes" id="UP000677082"/>
    </source>
</evidence>
<dbReference type="EMBL" id="BOQN01000011">
    <property type="protein sequence ID" value="GIM89133.1"/>
    <property type="molecule type" value="Genomic_DNA"/>
</dbReference>
<dbReference type="InterPro" id="IPR029032">
    <property type="entry name" value="AhpD-like"/>
</dbReference>
<organism evidence="2 3">
    <name type="scientific">Paractinoplanes toevensis</name>
    <dbReference type="NCBI Taxonomy" id="571911"/>
    <lineage>
        <taxon>Bacteria</taxon>
        <taxon>Bacillati</taxon>
        <taxon>Actinomycetota</taxon>
        <taxon>Actinomycetes</taxon>
        <taxon>Micromonosporales</taxon>
        <taxon>Micromonosporaceae</taxon>
        <taxon>Paractinoplanes</taxon>
    </lineage>
</organism>
<name>A0A919W3I7_9ACTN</name>
<dbReference type="Pfam" id="PF02627">
    <property type="entry name" value="CMD"/>
    <property type="match status" value="1"/>
</dbReference>
<dbReference type="AlphaFoldDB" id="A0A919W3I7"/>
<feature type="domain" description="Carboxymuconolactone decarboxylase-like" evidence="1">
    <location>
        <begin position="56"/>
        <end position="121"/>
    </location>
</feature>
<dbReference type="GO" id="GO:0051920">
    <property type="term" value="F:peroxiredoxin activity"/>
    <property type="evidence" value="ECO:0007669"/>
    <property type="project" value="InterPro"/>
</dbReference>
<gene>
    <name evidence="2" type="ORF">Ato02nite_009260</name>
</gene>
<sequence length="190" mass="20413">MTRRLAPLSPAELSTTQRELYDAIAGGPRARNGSPFPLVDADGGLQGPFNAMLLQPSVGTALQALGSAIRYEALLDTRCREIAVLTVARAWDSAFERYAHEAVARTAGMSAAEVSALRDGDPTAFPDPREQLVLQVSEALAVRRDLTDEEYTRAADGLGLPVLFELTTLVGYYATLALQLRAFRVPAPPS</sequence>
<dbReference type="RefSeq" id="WP_213005104.1">
    <property type="nucleotide sequence ID" value="NZ_BOQN01000011.1"/>
</dbReference>
<evidence type="ECO:0000259" key="1">
    <source>
        <dbReference type="Pfam" id="PF02627"/>
    </source>
</evidence>
<proteinExistence type="predicted"/>
<accession>A0A919W3I7</accession>
<dbReference type="SUPFAM" id="SSF69118">
    <property type="entry name" value="AhpD-like"/>
    <property type="match status" value="1"/>
</dbReference>
<dbReference type="Gene3D" id="1.20.1290.10">
    <property type="entry name" value="AhpD-like"/>
    <property type="match status" value="1"/>
</dbReference>
<dbReference type="PANTHER" id="PTHR34846">
    <property type="entry name" value="4-CARBOXYMUCONOLACTONE DECARBOXYLASE FAMILY PROTEIN (AFU_ORTHOLOGUE AFUA_6G11590)"/>
    <property type="match status" value="1"/>
</dbReference>
<keyword evidence="3" id="KW-1185">Reference proteome</keyword>
<reference evidence="2 3" key="1">
    <citation type="submission" date="2021-03" db="EMBL/GenBank/DDBJ databases">
        <title>Whole genome shotgun sequence of Actinoplanes toevensis NBRC 105298.</title>
        <authorList>
            <person name="Komaki H."/>
            <person name="Tamura T."/>
        </authorList>
    </citation>
    <scope>NUCLEOTIDE SEQUENCE [LARGE SCALE GENOMIC DNA]</scope>
    <source>
        <strain evidence="2 3">NBRC 105298</strain>
    </source>
</reference>
<dbReference type="PANTHER" id="PTHR34846:SF5">
    <property type="entry name" value="CARBOXYMUCONOLACTONE DECARBOXYLASE-LIKE DOMAIN-CONTAINING PROTEIN"/>
    <property type="match status" value="1"/>
</dbReference>
<protein>
    <recommendedName>
        <fullName evidence="1">Carboxymuconolactone decarboxylase-like domain-containing protein</fullName>
    </recommendedName>
</protein>